<dbReference type="InterPro" id="IPR025159">
    <property type="entry name" value="AbiEi_N"/>
</dbReference>
<sequence>MDEIYNKIESIAAESNGFVKTSQIEAAGINRGVIKKYVDSGLLERIRKGIFVPADADIDEFALLQVQCSSLVFSYGTALYVWGLTDIIPHRFDISVPQGENISRLLRDNQKIKAHYVMKGLYDFGITETQSPQGAVIRLYDKERCICDLIKDRNQIEKQLYVQAIKDYFKGRPDIRKLLKYGKVFGIEEKIRIYTEVL</sequence>
<accession>A0A3R8JTC4</accession>
<dbReference type="RefSeq" id="WP_125129544.1">
    <property type="nucleotide sequence ID" value="NZ_RHJS01000002.1"/>
</dbReference>
<proteinExistence type="predicted"/>
<dbReference type="EMBL" id="RHJS01000002">
    <property type="protein sequence ID" value="RRK34414.1"/>
    <property type="molecule type" value="Genomic_DNA"/>
</dbReference>
<reference evidence="2" key="1">
    <citation type="submission" date="2018-10" db="EMBL/GenBank/DDBJ databases">
        <title>Schaedlerella arabinophila gen. nov. sp. nov., isolated from the mouse intestinal tract and comparative analysis with the genome of the closely related altered Schaedler flora strain ASF502.</title>
        <authorList>
            <person name="Miyake S."/>
            <person name="Soh M."/>
            <person name="Seedorf H."/>
        </authorList>
    </citation>
    <scope>NUCLEOTIDE SEQUENCE [LARGE SCALE GENOMIC DNA]</scope>
    <source>
        <strain evidence="2">DSM 106076</strain>
    </source>
</reference>
<dbReference type="AlphaFoldDB" id="A0A3R8JTC4"/>
<name>A0A3R8JTC4_9FIRM</name>
<gene>
    <name evidence="2" type="ORF">EBB54_26070</name>
</gene>
<feature type="domain" description="AbiEi antitoxin N-terminal" evidence="1">
    <location>
        <begin position="7"/>
        <end position="52"/>
    </location>
</feature>
<protein>
    <submittedName>
        <fullName evidence="2">Abortive infection protein</fullName>
    </submittedName>
</protein>
<keyword evidence="3" id="KW-1185">Reference proteome</keyword>
<evidence type="ECO:0000259" key="1">
    <source>
        <dbReference type="Pfam" id="PF13338"/>
    </source>
</evidence>
<dbReference type="Pfam" id="PF13338">
    <property type="entry name" value="AbiEi_4"/>
    <property type="match status" value="1"/>
</dbReference>
<evidence type="ECO:0000313" key="2">
    <source>
        <dbReference type="EMBL" id="RRK34414.1"/>
    </source>
</evidence>
<comment type="caution">
    <text evidence="2">The sequence shown here is derived from an EMBL/GenBank/DDBJ whole genome shotgun (WGS) entry which is preliminary data.</text>
</comment>
<organism evidence="2 3">
    <name type="scientific">Schaedlerella arabinosiphila</name>
    <dbReference type="NCBI Taxonomy" id="2044587"/>
    <lineage>
        <taxon>Bacteria</taxon>
        <taxon>Bacillati</taxon>
        <taxon>Bacillota</taxon>
        <taxon>Clostridia</taxon>
        <taxon>Lachnospirales</taxon>
        <taxon>Lachnospiraceae</taxon>
        <taxon>Schaedlerella</taxon>
    </lineage>
</organism>
<dbReference type="Proteomes" id="UP000274920">
    <property type="component" value="Unassembled WGS sequence"/>
</dbReference>
<evidence type="ECO:0000313" key="3">
    <source>
        <dbReference type="Proteomes" id="UP000274920"/>
    </source>
</evidence>